<dbReference type="InterPro" id="IPR011008">
    <property type="entry name" value="Dimeric_a/b-barrel"/>
</dbReference>
<dbReference type="SUPFAM" id="SSF54909">
    <property type="entry name" value="Dimeric alpha+beta barrel"/>
    <property type="match status" value="1"/>
</dbReference>
<protein>
    <submittedName>
        <fullName evidence="2">Quinol monooxygenase</fullName>
        <ecNumber evidence="2">1.-.-.-</ecNumber>
    </submittedName>
</protein>
<evidence type="ECO:0000313" key="2">
    <source>
        <dbReference type="EMBL" id="WOJ93615.1"/>
    </source>
</evidence>
<keyword evidence="2" id="KW-0560">Oxidoreductase</keyword>
<dbReference type="Proteomes" id="UP001626537">
    <property type="component" value="Chromosome"/>
</dbReference>
<dbReference type="PANTHER" id="PTHR33336">
    <property type="entry name" value="QUINOL MONOOXYGENASE YGIN-RELATED"/>
    <property type="match status" value="1"/>
</dbReference>
<dbReference type="GO" id="GO:0004497">
    <property type="term" value="F:monooxygenase activity"/>
    <property type="evidence" value="ECO:0007669"/>
    <property type="project" value="UniProtKB-KW"/>
</dbReference>
<organism evidence="2 3">
    <name type="scientific">Congregibacter variabilis</name>
    <dbReference type="NCBI Taxonomy" id="3081200"/>
    <lineage>
        <taxon>Bacteria</taxon>
        <taxon>Pseudomonadati</taxon>
        <taxon>Pseudomonadota</taxon>
        <taxon>Gammaproteobacteria</taxon>
        <taxon>Cellvibrionales</taxon>
        <taxon>Halieaceae</taxon>
        <taxon>Congregibacter</taxon>
    </lineage>
</organism>
<dbReference type="PANTHER" id="PTHR33336:SF15">
    <property type="entry name" value="ABM DOMAIN-CONTAINING PROTEIN"/>
    <property type="match status" value="1"/>
</dbReference>
<dbReference type="PROSITE" id="PS51725">
    <property type="entry name" value="ABM"/>
    <property type="match status" value="1"/>
</dbReference>
<dbReference type="RefSeq" id="WP_407348259.1">
    <property type="nucleotide sequence ID" value="NZ_CP136864.1"/>
</dbReference>
<evidence type="ECO:0000313" key="3">
    <source>
        <dbReference type="Proteomes" id="UP001626537"/>
    </source>
</evidence>
<evidence type="ECO:0000259" key="1">
    <source>
        <dbReference type="PROSITE" id="PS51725"/>
    </source>
</evidence>
<reference evidence="2 3" key="1">
    <citation type="submission" date="2023-10" db="EMBL/GenBank/DDBJ databases">
        <title>Two novel species belonging to the OM43/NOR5 clade.</title>
        <authorList>
            <person name="Park M."/>
        </authorList>
    </citation>
    <scope>NUCLEOTIDE SEQUENCE [LARGE SCALE GENOMIC DNA]</scope>
    <source>
        <strain evidence="2 3">IMCC43200</strain>
    </source>
</reference>
<dbReference type="InterPro" id="IPR007138">
    <property type="entry name" value="ABM_dom"/>
</dbReference>
<feature type="domain" description="ABM" evidence="1">
    <location>
        <begin position="3"/>
        <end position="92"/>
    </location>
</feature>
<dbReference type="InterPro" id="IPR050744">
    <property type="entry name" value="AI-2_Isomerase_LsrG"/>
</dbReference>
<accession>A0ABZ0I531</accession>
<keyword evidence="2" id="KW-0503">Monooxygenase</keyword>
<keyword evidence="3" id="KW-1185">Reference proteome</keyword>
<dbReference type="EMBL" id="CP136864">
    <property type="protein sequence ID" value="WOJ93615.1"/>
    <property type="molecule type" value="Genomic_DNA"/>
</dbReference>
<dbReference type="Gene3D" id="3.30.70.100">
    <property type="match status" value="1"/>
</dbReference>
<name>A0ABZ0I531_9GAMM</name>
<sequence length="96" mass="10390">MAIGVIATLKIQEGKNAEFEQAFQGLAAQVNAKESGCVFYALHRSKSDPQEYKVLEQYATEADLAAHGQTKYFQEANKAMASLVAAAPQIELLDAV</sequence>
<dbReference type="EC" id="1.-.-.-" evidence="2"/>
<gene>
    <name evidence="2" type="ORF">R0135_00260</name>
</gene>
<dbReference type="Pfam" id="PF03992">
    <property type="entry name" value="ABM"/>
    <property type="match status" value="1"/>
</dbReference>
<proteinExistence type="predicted"/>